<dbReference type="InterPro" id="IPR011047">
    <property type="entry name" value="Quinoprotein_ADH-like_sf"/>
</dbReference>
<dbReference type="GO" id="GO:0006364">
    <property type="term" value="P:rRNA processing"/>
    <property type="evidence" value="ECO:0007669"/>
    <property type="project" value="InterPro"/>
</dbReference>
<evidence type="ECO:0008006" key="9">
    <source>
        <dbReference type="Google" id="ProtNLM"/>
    </source>
</evidence>
<feature type="domain" description="WDR36/Utp21 N-terminal" evidence="6">
    <location>
        <begin position="220"/>
        <end position="389"/>
    </location>
</feature>
<dbReference type="PROSITE" id="PS50294">
    <property type="entry name" value="WD_REPEATS_REGION"/>
    <property type="match status" value="1"/>
</dbReference>
<dbReference type="SUPFAM" id="SSF50998">
    <property type="entry name" value="Quinoprotein alcohol dehydrogenase-like"/>
    <property type="match status" value="1"/>
</dbReference>
<feature type="repeat" description="WD" evidence="3">
    <location>
        <begin position="355"/>
        <end position="386"/>
    </location>
</feature>
<evidence type="ECO:0000313" key="7">
    <source>
        <dbReference type="EMBL" id="CAD8723388.1"/>
    </source>
</evidence>
<dbReference type="InterPro" id="IPR001680">
    <property type="entry name" value="WD40_rpt"/>
</dbReference>
<keyword evidence="2" id="KW-0677">Repeat</keyword>
<dbReference type="Pfam" id="PF25168">
    <property type="entry name" value="Beta-prop_WDR36-Utp21_2nd"/>
    <property type="match status" value="2"/>
</dbReference>
<dbReference type="GO" id="GO:0032040">
    <property type="term" value="C:small-subunit processome"/>
    <property type="evidence" value="ECO:0007669"/>
    <property type="project" value="InterPro"/>
</dbReference>
<protein>
    <recommendedName>
        <fullName evidence="9">Small-subunit processome Utp21 domain-containing protein</fullName>
    </recommendedName>
</protein>
<sequence length="1174" mass="124181">MATAAAPIARSKRGGHTSSSSAAALFYPFRALGYITESAPFAVQRRGTESFVTVSAGKAWQIYNCDKLRLVMVGPQFPADITALAAKGDLTFAGVGRDIVVCRRAHRVCTLEGHAATVTHLFAFGTNLISVCAGGRVLSWDMSRDAIDHLDGHRSGASKRAADLAKVSMATDKAQNTQDDLDSNDADNSKGEQGDDKDTDTDTDEGDAGKPRPSEFILPDGFECTAVCHPDTYLNKMLLGSSDGRLLLLNIVTGRNVHIFLPEAMGNTSGAAVTTLENSPALDTMAVGLSSGRVLIHNILFDKRVVDFGHDGSGKPVRCCSFSSGQGEPMLAVGGDSGTVSVWSLEGKRLRSLITGAHDGAVVAAHFFPGQPVLMTAGGDNAVKQWIFDNQDGSARLLRFRAGHSAPPTHVTFYGEGKRLLSAGGDRALRVFSTIQDQQSKELSQVNVERRAKKLKLAEQELKLPPIRGIAWCEVRERDWANVVTCHVGEPRAYTWRLSNGVLGEHVLVPPSKVGRDGVSDKGKPVCSVAVSACGNFAVIGTEGGDVHRFNLQSGQHRGAFKRTAAEEGKTAETTSAPTGPRRQLNLRGGARSIWNMADKSYGMSGSGNARTAPAHVGAVAAIATDGSNKQVITGGSADGMVRVWNFAAQHLEGEMDTGCGVQLMSLHKPGALVAAAGVDMVVRVLDVAGMRRVRSLKGAKTPVRALEFSSDGRWILAATIDGAVLVWDVPAARLLQTMRMSADSPVVGLSLSPAMDMLATVHEGRRGVYLWANSQMYSAAPLGHATSAAATPAKGVNEDGEDDQDEEDEDNQENKGGAGSRRGEVYCDLPRLHAEVNDGGEIVLGASASDDDEAGDDDAGDAETQREKKKQTREKAAAAALSVRPDFPEPAAPGLATMALLPRTQWLGLLHLDTIRERNKPIAPPEKPKDAPFFLPTTAGLDRNPVFDLEADTGDDDGEGADAARSRILTANGEGGGDVEGVLLRLLRRGKTNAEAAEDASLSKATPAYSTAKAAKAKGKSSRGTKRGAADANDAGGGGGEGQGLADVTPAPGGPYAEAMAHLRKQGPSALDAEIRALGPWDVTTMTDADADELADVLDFFAAEIPSGRNFELLHALLAHFLRVHGTALAERERLRIRAERVRTAARKAWSGLDQLMQEVRCALGFFGGQHGQ</sequence>
<feature type="region of interest" description="Disordered" evidence="4">
    <location>
        <begin position="846"/>
        <end position="882"/>
    </location>
</feature>
<evidence type="ECO:0000256" key="3">
    <source>
        <dbReference type="PROSITE-ProRule" id="PRU00221"/>
    </source>
</evidence>
<feature type="domain" description="WDR36/Utp21 C-terminal" evidence="5">
    <location>
        <begin position="1056"/>
        <end position="1168"/>
    </location>
</feature>
<feature type="region of interest" description="Disordered" evidence="4">
    <location>
        <begin position="789"/>
        <end position="824"/>
    </location>
</feature>
<feature type="compositionally biased region" description="Acidic residues" evidence="4">
    <location>
        <begin position="197"/>
        <end position="206"/>
    </location>
</feature>
<dbReference type="PROSITE" id="PS50082">
    <property type="entry name" value="WD_REPEATS_2"/>
    <property type="match status" value="3"/>
</dbReference>
<feature type="compositionally biased region" description="Basic and acidic residues" evidence="4">
    <location>
        <begin position="187"/>
        <end position="196"/>
    </location>
</feature>
<dbReference type="Pfam" id="PF25171">
    <property type="entry name" value="Beta-prop_WDR36-Utp21_1st"/>
    <property type="match status" value="1"/>
</dbReference>
<proteinExistence type="predicted"/>
<evidence type="ECO:0000259" key="6">
    <source>
        <dbReference type="Pfam" id="PF25171"/>
    </source>
</evidence>
<feature type="region of interest" description="Disordered" evidence="4">
    <location>
        <begin position="172"/>
        <end position="214"/>
    </location>
</feature>
<dbReference type="InterPro" id="IPR036322">
    <property type="entry name" value="WD40_repeat_dom_sf"/>
</dbReference>
<reference evidence="7" key="1">
    <citation type="submission" date="2021-01" db="EMBL/GenBank/DDBJ databases">
        <authorList>
            <person name="Corre E."/>
            <person name="Pelletier E."/>
            <person name="Niang G."/>
            <person name="Scheremetjew M."/>
            <person name="Finn R."/>
            <person name="Kale V."/>
            <person name="Holt S."/>
            <person name="Cochrane G."/>
            <person name="Meng A."/>
            <person name="Brown T."/>
            <person name="Cohen L."/>
        </authorList>
    </citation>
    <scope>NUCLEOTIDE SEQUENCE</scope>
    <source>
        <strain evidence="7">SL-175</strain>
    </source>
</reference>
<evidence type="ECO:0000256" key="2">
    <source>
        <dbReference type="ARBA" id="ARBA00022737"/>
    </source>
</evidence>
<dbReference type="GO" id="GO:0034388">
    <property type="term" value="C:Pwp2p-containing subcomplex of 90S preribosome"/>
    <property type="evidence" value="ECO:0007669"/>
    <property type="project" value="TreeGrafter"/>
</dbReference>
<feature type="compositionally biased region" description="Acidic residues" evidence="4">
    <location>
        <begin position="799"/>
        <end position="812"/>
    </location>
</feature>
<feature type="region of interest" description="Disordered" evidence="4">
    <location>
        <begin position="995"/>
        <end position="1054"/>
    </location>
</feature>
<evidence type="ECO:0000256" key="1">
    <source>
        <dbReference type="ARBA" id="ARBA00022574"/>
    </source>
</evidence>
<dbReference type="PANTHER" id="PTHR22840">
    <property type="entry name" value="WD REPEAT-CONTAINING PROTEIN 36"/>
    <property type="match status" value="1"/>
</dbReference>
<dbReference type="PANTHER" id="PTHR22840:SF12">
    <property type="entry name" value="WD REPEAT-CONTAINING PROTEIN 36"/>
    <property type="match status" value="1"/>
</dbReference>
<evidence type="ECO:0000259" key="5">
    <source>
        <dbReference type="Pfam" id="PF04192"/>
    </source>
</evidence>
<feature type="compositionally biased region" description="Low complexity" evidence="4">
    <location>
        <begin position="1005"/>
        <end position="1015"/>
    </location>
</feature>
<feature type="compositionally biased region" description="Acidic residues" evidence="4">
    <location>
        <begin position="850"/>
        <end position="862"/>
    </location>
</feature>
<dbReference type="EMBL" id="HBFC01038078">
    <property type="protein sequence ID" value="CAD8723388.1"/>
    <property type="molecule type" value="Transcribed_RNA"/>
</dbReference>
<dbReference type="SMART" id="SM00320">
    <property type="entry name" value="WD40"/>
    <property type="match status" value="10"/>
</dbReference>
<feature type="repeat" description="WD" evidence="3">
    <location>
        <begin position="697"/>
        <end position="738"/>
    </location>
</feature>
<name>A0A6U3KXV1_9CHLO</name>
<dbReference type="InterPro" id="IPR019775">
    <property type="entry name" value="WD40_repeat_CS"/>
</dbReference>
<gene>
    <name evidence="7" type="ORF">MANT1106_LOCUS22604</name>
    <name evidence="8" type="ORF">MANT1106_LOCUS22605</name>
</gene>
<feature type="compositionally biased region" description="Basic residues" evidence="4">
    <location>
        <begin position="1016"/>
        <end position="1027"/>
    </location>
</feature>
<feature type="region of interest" description="Disordered" evidence="4">
    <location>
        <begin position="561"/>
        <end position="586"/>
    </location>
</feature>
<evidence type="ECO:0000256" key="4">
    <source>
        <dbReference type="SAM" id="MobiDB-lite"/>
    </source>
</evidence>
<accession>A0A6U3KXV1</accession>
<dbReference type="EMBL" id="HBFC01038079">
    <property type="protein sequence ID" value="CAD8723389.1"/>
    <property type="molecule type" value="Transcribed_RNA"/>
</dbReference>
<dbReference type="InterPro" id="IPR007319">
    <property type="entry name" value="WDR36/Utp21_C"/>
</dbReference>
<feature type="repeat" description="WD" evidence="3">
    <location>
        <begin position="613"/>
        <end position="646"/>
    </location>
</feature>
<evidence type="ECO:0000313" key="8">
    <source>
        <dbReference type="EMBL" id="CAD8723389.1"/>
    </source>
</evidence>
<dbReference type="PROSITE" id="PS00678">
    <property type="entry name" value="WD_REPEATS_1"/>
    <property type="match status" value="1"/>
</dbReference>
<dbReference type="AlphaFoldDB" id="A0A6U3KXV1"/>
<dbReference type="Gene3D" id="2.130.10.10">
    <property type="entry name" value="YVTN repeat-like/Quinoprotein amine dehydrogenase"/>
    <property type="match status" value="2"/>
</dbReference>
<dbReference type="InterPro" id="IPR059157">
    <property type="entry name" value="WDR36-Utp21_N"/>
</dbReference>
<dbReference type="InterPro" id="IPR015943">
    <property type="entry name" value="WD40/YVTN_repeat-like_dom_sf"/>
</dbReference>
<dbReference type="SUPFAM" id="SSF50978">
    <property type="entry name" value="WD40 repeat-like"/>
    <property type="match status" value="1"/>
</dbReference>
<dbReference type="Pfam" id="PF04192">
    <property type="entry name" value="Utp21"/>
    <property type="match status" value="2"/>
</dbReference>
<organism evidence="7">
    <name type="scientific">Mantoniella antarctica</name>
    <dbReference type="NCBI Taxonomy" id="81844"/>
    <lineage>
        <taxon>Eukaryota</taxon>
        <taxon>Viridiplantae</taxon>
        <taxon>Chlorophyta</taxon>
        <taxon>Mamiellophyceae</taxon>
        <taxon>Mamiellales</taxon>
        <taxon>Mamiellaceae</taxon>
        <taxon>Mantoniella</taxon>
    </lineage>
</organism>
<feature type="domain" description="WDR36/Utp21 C-terminal" evidence="5">
    <location>
        <begin position="896"/>
        <end position="998"/>
    </location>
</feature>
<keyword evidence="1 3" id="KW-0853">WD repeat</keyword>